<accession>A0A0F0CR07</accession>
<evidence type="ECO:0000256" key="1">
    <source>
        <dbReference type="SAM" id="SignalP"/>
    </source>
</evidence>
<proteinExistence type="predicted"/>
<feature type="signal peptide" evidence="1">
    <location>
        <begin position="1"/>
        <end position="26"/>
    </location>
</feature>
<dbReference type="EMBL" id="JYNY01000433">
    <property type="protein sequence ID" value="KJJ83956.1"/>
    <property type="molecule type" value="Genomic_DNA"/>
</dbReference>
<reference evidence="2 3" key="1">
    <citation type="submission" date="2015-02" db="EMBL/GenBank/DDBJ databases">
        <title>Single-cell genomics of uncultivated deep-branching MTB reveals a conserved set of magnetosome genes.</title>
        <authorList>
            <person name="Kolinko S."/>
            <person name="Richter M."/>
            <person name="Glockner F.O."/>
            <person name="Brachmann A."/>
            <person name="Schuler D."/>
        </authorList>
    </citation>
    <scope>NUCLEOTIDE SEQUENCE [LARGE SCALE GENOMIC DNA]</scope>
    <source>
        <strain evidence="2">SKK-01</strain>
    </source>
</reference>
<evidence type="ECO:0000313" key="2">
    <source>
        <dbReference type="EMBL" id="KJJ83956.1"/>
    </source>
</evidence>
<dbReference type="Proteomes" id="UP000033428">
    <property type="component" value="Unassembled WGS sequence"/>
</dbReference>
<evidence type="ECO:0000313" key="3">
    <source>
        <dbReference type="Proteomes" id="UP000033428"/>
    </source>
</evidence>
<comment type="caution">
    <text evidence="2">The sequence shown here is derived from an EMBL/GenBank/DDBJ whole genome shotgun (WGS) entry which is preliminary data.</text>
</comment>
<organism evidence="2 3">
    <name type="scientific">Candidatus Omnitrophus magneticus</name>
    <dbReference type="NCBI Taxonomy" id="1609969"/>
    <lineage>
        <taxon>Bacteria</taxon>
        <taxon>Pseudomonadati</taxon>
        <taxon>Candidatus Omnitrophota</taxon>
        <taxon>Candidatus Omnitrophus</taxon>
    </lineage>
</organism>
<protein>
    <submittedName>
        <fullName evidence="2">Secreted protein</fullName>
    </submittedName>
</protein>
<sequence length="127" mass="14237">MGGVKMLRIKCFILIMACVFFLSGCADIKAPTPETIIEDSIALNTLQLGMSKSKVISLYGEADQKRVVKSKLWNNEREEWFYKAQMDVLPVGTGGYLSKDLYLYFDGDSLTNISKKCLVPVSVENKK</sequence>
<dbReference type="AlphaFoldDB" id="A0A0F0CR07"/>
<gene>
    <name evidence="2" type="ORF">OMAG_002184</name>
</gene>
<feature type="chain" id="PRO_5002437247" evidence="1">
    <location>
        <begin position="27"/>
        <end position="127"/>
    </location>
</feature>
<keyword evidence="3" id="KW-1185">Reference proteome</keyword>
<dbReference type="PROSITE" id="PS51257">
    <property type="entry name" value="PROKAR_LIPOPROTEIN"/>
    <property type="match status" value="1"/>
</dbReference>
<keyword evidence="1" id="KW-0732">Signal</keyword>
<name>A0A0F0CR07_9BACT</name>